<keyword evidence="3" id="KW-0808">Transferase</keyword>
<evidence type="ECO:0000313" key="4">
    <source>
        <dbReference type="Proteomes" id="UP000778523"/>
    </source>
</evidence>
<feature type="transmembrane region" description="Helical" evidence="1">
    <location>
        <begin position="157"/>
        <end position="174"/>
    </location>
</feature>
<reference evidence="3 4" key="1">
    <citation type="submission" date="2020-06" db="EMBL/GenBank/DDBJ databases">
        <title>Draft genome of Uliginosibacterium sp. IMCC34675.</title>
        <authorList>
            <person name="Song J."/>
        </authorList>
    </citation>
    <scope>NUCLEOTIDE SEQUENCE [LARGE SCALE GENOMIC DNA]</scope>
    <source>
        <strain evidence="3 4">IMCC34675</strain>
    </source>
</reference>
<feature type="domain" description="Acyltransferase 3" evidence="2">
    <location>
        <begin position="15"/>
        <end position="321"/>
    </location>
</feature>
<dbReference type="Proteomes" id="UP000778523">
    <property type="component" value="Unassembled WGS sequence"/>
</dbReference>
<comment type="caution">
    <text evidence="3">The sequence shown here is derived from an EMBL/GenBank/DDBJ whole genome shotgun (WGS) entry which is preliminary data.</text>
</comment>
<organism evidence="3 4">
    <name type="scientific">Uliginosibacterium aquaticum</name>
    <dbReference type="NCBI Taxonomy" id="2731212"/>
    <lineage>
        <taxon>Bacteria</taxon>
        <taxon>Pseudomonadati</taxon>
        <taxon>Pseudomonadota</taxon>
        <taxon>Betaproteobacteria</taxon>
        <taxon>Rhodocyclales</taxon>
        <taxon>Zoogloeaceae</taxon>
        <taxon>Uliginosibacterium</taxon>
    </lineage>
</organism>
<evidence type="ECO:0000259" key="2">
    <source>
        <dbReference type="Pfam" id="PF01757"/>
    </source>
</evidence>
<protein>
    <submittedName>
        <fullName evidence="3">Acyltransferase</fullName>
    </submittedName>
</protein>
<dbReference type="InterPro" id="IPR002656">
    <property type="entry name" value="Acyl_transf_3_dom"/>
</dbReference>
<feature type="transmembrane region" description="Helical" evidence="1">
    <location>
        <begin position="212"/>
        <end position="231"/>
    </location>
</feature>
<evidence type="ECO:0000313" key="3">
    <source>
        <dbReference type="EMBL" id="NSL55929.1"/>
    </source>
</evidence>
<keyword evidence="1" id="KW-0472">Membrane</keyword>
<accession>A0ABX2IMN3</accession>
<proteinExistence type="predicted"/>
<dbReference type="Pfam" id="PF01757">
    <property type="entry name" value="Acyl_transf_3"/>
    <property type="match status" value="1"/>
</dbReference>
<evidence type="ECO:0000256" key="1">
    <source>
        <dbReference type="SAM" id="Phobius"/>
    </source>
</evidence>
<keyword evidence="1" id="KW-1133">Transmembrane helix</keyword>
<gene>
    <name evidence="3" type="ORF">HJ583_012890</name>
</gene>
<keyword evidence="3" id="KW-0012">Acyltransferase</keyword>
<feature type="transmembrane region" description="Helical" evidence="1">
    <location>
        <begin position="133"/>
        <end position="150"/>
    </location>
</feature>
<keyword evidence="1" id="KW-0812">Transmembrane</keyword>
<keyword evidence="4" id="KW-1185">Reference proteome</keyword>
<feature type="transmembrane region" description="Helical" evidence="1">
    <location>
        <begin position="243"/>
        <end position="263"/>
    </location>
</feature>
<dbReference type="RefSeq" id="WP_170022303.1">
    <property type="nucleotide sequence ID" value="NZ_JABCSC020000003.1"/>
</dbReference>
<feature type="transmembrane region" description="Helical" evidence="1">
    <location>
        <begin position="12"/>
        <end position="34"/>
    </location>
</feature>
<dbReference type="PANTHER" id="PTHR37312">
    <property type="entry name" value="MEMBRANE-BOUND ACYLTRANSFERASE YKRP-RELATED"/>
    <property type="match status" value="1"/>
</dbReference>
<dbReference type="GO" id="GO:0016746">
    <property type="term" value="F:acyltransferase activity"/>
    <property type="evidence" value="ECO:0007669"/>
    <property type="project" value="UniProtKB-KW"/>
</dbReference>
<feature type="transmembrane region" description="Helical" evidence="1">
    <location>
        <begin position="180"/>
        <end position="200"/>
    </location>
</feature>
<feature type="transmembrane region" description="Helical" evidence="1">
    <location>
        <begin position="275"/>
        <end position="297"/>
    </location>
</feature>
<feature type="transmembrane region" description="Helical" evidence="1">
    <location>
        <begin position="54"/>
        <end position="71"/>
    </location>
</feature>
<dbReference type="EMBL" id="JABCSC020000003">
    <property type="protein sequence ID" value="NSL55929.1"/>
    <property type="molecule type" value="Genomic_DNA"/>
</dbReference>
<name>A0ABX2IMN3_9RHOO</name>
<feature type="transmembrane region" description="Helical" evidence="1">
    <location>
        <begin position="303"/>
        <end position="324"/>
    </location>
</feature>
<feature type="transmembrane region" description="Helical" evidence="1">
    <location>
        <begin position="83"/>
        <end position="101"/>
    </location>
</feature>
<sequence length="337" mass="36600">MAPPETHSATPARLAWLDAARGIGILLVVLGHILGGLRDAGLIERSGFGAHLFYAIYSFHMPLFFWLAGSLVDARLAKGSGRFLQATLIGVVWPYFLWGFLQSLANHLGSAYTNHQYPFDAQRLISFLWQPPAQFWFLYALFLLHLCALFSQRIPRSLCLGAASALSLAALWAWPESASILVWTAMPAWAYFAGCLLGNAPLWPGEAALRRAAPVLVPLLLLACGTVSILVQDHGDAPGLNLPILPATLAGVGAVILACRCWGQHLSWLQCLGQFSMSIYVLHVLIVAGTRIALVKLLHIEALWLILPSQLLLGIGVPLALAALARRWNINRLLGLG</sequence>
<dbReference type="InterPro" id="IPR052734">
    <property type="entry name" value="Nod_factor_acetyltransferase"/>
</dbReference>
<dbReference type="PANTHER" id="PTHR37312:SF1">
    <property type="entry name" value="MEMBRANE-BOUND ACYLTRANSFERASE YKRP-RELATED"/>
    <property type="match status" value="1"/>
</dbReference>